<dbReference type="SUPFAM" id="SSF55166">
    <property type="entry name" value="Hedgehog/DD-peptidase"/>
    <property type="match status" value="1"/>
</dbReference>
<dbReference type="InterPro" id="IPR010275">
    <property type="entry name" value="MepK"/>
</dbReference>
<evidence type="ECO:0000313" key="13">
    <source>
        <dbReference type="EMBL" id="AUX36241.1"/>
    </source>
</evidence>
<dbReference type="GO" id="GO:0046872">
    <property type="term" value="F:metal ion binding"/>
    <property type="evidence" value="ECO:0007669"/>
    <property type="project" value="UniProtKB-KW"/>
</dbReference>
<keyword evidence="6" id="KW-0378">Hydrolase</keyword>
<feature type="region of interest" description="Disordered" evidence="12">
    <location>
        <begin position="309"/>
        <end position="331"/>
    </location>
</feature>
<keyword evidence="7" id="KW-0862">Zinc</keyword>
<reference evidence="13 14" key="1">
    <citation type="submission" date="2015-09" db="EMBL/GenBank/DDBJ databases">
        <title>Sorangium comparison.</title>
        <authorList>
            <person name="Zaburannyi N."/>
            <person name="Bunk B."/>
            <person name="Overmann J."/>
            <person name="Mueller R."/>
        </authorList>
    </citation>
    <scope>NUCLEOTIDE SEQUENCE [LARGE SCALE GENOMIC DNA]</scope>
    <source>
        <strain evidence="13 14">So ce836</strain>
    </source>
</reference>
<keyword evidence="9" id="KW-0961">Cell wall biogenesis/degradation</keyword>
<dbReference type="Proteomes" id="UP000295497">
    <property type="component" value="Chromosome"/>
</dbReference>
<dbReference type="EMBL" id="CP012672">
    <property type="protein sequence ID" value="AUX36241.1"/>
    <property type="molecule type" value="Genomic_DNA"/>
</dbReference>
<sequence>MPVCGKSEPPARRVSYLPSRASPSIDPMPATSRAAAHRLAAAVGLAALLVAAPPDAGASLLDEPPKRATFNLNETVAPELPLLRAFRNAAVERPGPLRLYMSSAYGKWQHQPWWQLAWGGAHPDAEADLGERGLAAAAPGTPAFASAYSPFPSPLDLPGSLHLDPAAPAWLRHLDPILGPPLLATTGPSLSSNGFDLLWDPPKKQPPDWRCRRSPVQFTRYGAQHDAFELVRCDGSVAPGALDRLSIMARPPEAPDPGEQLPDEPNEGTWQRALEWVPQVRLVHPRLLWLLQQIADAFPRRAIHIFSGYRPRPAGEPPAKGKASGTHHSQHAEGRAMDILVMGVPNTALFQFCRTLDDVGCGFYPNSKFVHVDVRRPGTGRLFWIDASRPGEPSEYVDSWPGVVEGGGLSWGAQDARSPAPSAR</sequence>
<dbReference type="InterPro" id="IPR009045">
    <property type="entry name" value="Zn_M74/Hedgehog-like"/>
</dbReference>
<proteinExistence type="inferred from homology"/>
<organism evidence="13 14">
    <name type="scientific">Sorangium cellulosum</name>
    <name type="common">Polyangium cellulosum</name>
    <dbReference type="NCBI Taxonomy" id="56"/>
    <lineage>
        <taxon>Bacteria</taxon>
        <taxon>Pseudomonadati</taxon>
        <taxon>Myxococcota</taxon>
        <taxon>Polyangia</taxon>
        <taxon>Polyangiales</taxon>
        <taxon>Polyangiaceae</taxon>
        <taxon>Sorangium</taxon>
    </lineage>
</organism>
<dbReference type="GO" id="GO:0071555">
    <property type="term" value="P:cell wall organization"/>
    <property type="evidence" value="ECO:0007669"/>
    <property type="project" value="UniProtKB-KW"/>
</dbReference>
<dbReference type="GO" id="GO:0008237">
    <property type="term" value="F:metallopeptidase activity"/>
    <property type="evidence" value="ECO:0007669"/>
    <property type="project" value="UniProtKB-KW"/>
</dbReference>
<evidence type="ECO:0000256" key="3">
    <source>
        <dbReference type="ARBA" id="ARBA00022670"/>
    </source>
</evidence>
<evidence type="ECO:0000256" key="12">
    <source>
        <dbReference type="SAM" id="MobiDB-lite"/>
    </source>
</evidence>
<gene>
    <name evidence="13" type="ORF">SOCE836_084480</name>
</gene>
<evidence type="ECO:0000313" key="14">
    <source>
        <dbReference type="Proteomes" id="UP000295497"/>
    </source>
</evidence>
<dbReference type="Pfam" id="PF05951">
    <property type="entry name" value="Peptidase_M15_2"/>
    <property type="match status" value="1"/>
</dbReference>
<protein>
    <recommendedName>
        <fullName evidence="11">Murein endopeptidase K</fullName>
    </recommendedName>
</protein>
<evidence type="ECO:0000256" key="10">
    <source>
        <dbReference type="ARBA" id="ARBA00093448"/>
    </source>
</evidence>
<keyword evidence="8" id="KW-0482">Metalloprotease</keyword>
<dbReference type="AlphaFoldDB" id="A0A4P2R134"/>
<feature type="region of interest" description="Disordered" evidence="12">
    <location>
        <begin position="1"/>
        <end position="29"/>
    </location>
</feature>
<evidence type="ECO:0000256" key="1">
    <source>
        <dbReference type="ARBA" id="ARBA00001947"/>
    </source>
</evidence>
<dbReference type="PANTHER" id="PTHR37425:SF1">
    <property type="entry name" value="OUTER MEMBRANE PROTEIN"/>
    <property type="match status" value="1"/>
</dbReference>
<evidence type="ECO:0000256" key="9">
    <source>
        <dbReference type="ARBA" id="ARBA00023316"/>
    </source>
</evidence>
<evidence type="ECO:0000256" key="4">
    <source>
        <dbReference type="ARBA" id="ARBA00022723"/>
    </source>
</evidence>
<evidence type="ECO:0000256" key="2">
    <source>
        <dbReference type="ARBA" id="ARBA00004776"/>
    </source>
</evidence>
<dbReference type="GO" id="GO:0006508">
    <property type="term" value="P:proteolysis"/>
    <property type="evidence" value="ECO:0007669"/>
    <property type="project" value="UniProtKB-KW"/>
</dbReference>
<evidence type="ECO:0000256" key="7">
    <source>
        <dbReference type="ARBA" id="ARBA00022833"/>
    </source>
</evidence>
<dbReference type="Gene3D" id="3.30.1380.10">
    <property type="match status" value="1"/>
</dbReference>
<evidence type="ECO:0000256" key="6">
    <source>
        <dbReference type="ARBA" id="ARBA00022801"/>
    </source>
</evidence>
<evidence type="ECO:0000256" key="5">
    <source>
        <dbReference type="ARBA" id="ARBA00022729"/>
    </source>
</evidence>
<comment type="similarity">
    <text evidence="10">Belongs to the peptidase M15 family.</text>
</comment>
<comment type="pathway">
    <text evidence="2">Cell wall biogenesis; cell wall polysaccharide biosynthesis.</text>
</comment>
<keyword evidence="5" id="KW-0732">Signal</keyword>
<keyword evidence="3" id="KW-0645">Protease</keyword>
<evidence type="ECO:0000256" key="11">
    <source>
        <dbReference type="ARBA" id="ARBA00093666"/>
    </source>
</evidence>
<evidence type="ECO:0000256" key="8">
    <source>
        <dbReference type="ARBA" id="ARBA00023049"/>
    </source>
</evidence>
<accession>A0A4P2R134</accession>
<comment type="cofactor">
    <cofactor evidence="1">
        <name>Zn(2+)</name>
        <dbReference type="ChEBI" id="CHEBI:29105"/>
    </cofactor>
</comment>
<dbReference type="PANTHER" id="PTHR37425">
    <property type="match status" value="1"/>
</dbReference>
<name>A0A4P2R134_SORCE</name>
<keyword evidence="4" id="KW-0479">Metal-binding</keyword>